<accession>A0ABS0B8R6</accession>
<evidence type="ECO:0000256" key="1">
    <source>
        <dbReference type="SAM" id="MobiDB-lite"/>
    </source>
</evidence>
<feature type="region of interest" description="Disordered" evidence="1">
    <location>
        <begin position="21"/>
        <end position="41"/>
    </location>
</feature>
<dbReference type="RefSeq" id="WP_194930035.1">
    <property type="nucleotide sequence ID" value="NZ_JADLZT010000003.1"/>
</dbReference>
<protein>
    <recommendedName>
        <fullName evidence="5">Lipoprotein</fullName>
    </recommendedName>
</protein>
<comment type="caution">
    <text evidence="3">The sequence shown here is derived from an EMBL/GenBank/DDBJ whole genome shotgun (WGS) entry which is preliminary data.</text>
</comment>
<keyword evidence="2" id="KW-0732">Signal</keyword>
<keyword evidence="4" id="KW-1185">Reference proteome</keyword>
<name>A0ABS0B8R6_9GAMM</name>
<dbReference type="PROSITE" id="PS51257">
    <property type="entry name" value="PROKAR_LIPOPROTEIN"/>
    <property type="match status" value="1"/>
</dbReference>
<evidence type="ECO:0000256" key="2">
    <source>
        <dbReference type="SAM" id="SignalP"/>
    </source>
</evidence>
<feature type="chain" id="PRO_5045282988" description="Lipoprotein" evidence="2">
    <location>
        <begin position="20"/>
        <end position="115"/>
    </location>
</feature>
<reference evidence="3 4" key="1">
    <citation type="submission" date="2020-11" db="EMBL/GenBank/DDBJ databases">
        <title>Draft Genome Sequence and Secondary Metabolite Biosynthetic Potential of the Lysobacter niastensis Type strain DSM 18481.</title>
        <authorList>
            <person name="Turrini P."/>
            <person name="Artuso I."/>
            <person name="Tescari M."/>
            <person name="Lugli G.A."/>
            <person name="Frangipani E."/>
            <person name="Ventura M."/>
            <person name="Visca P."/>
        </authorList>
    </citation>
    <scope>NUCLEOTIDE SEQUENCE [LARGE SCALE GENOMIC DNA]</scope>
    <source>
        <strain evidence="3 4">DSM 18481</strain>
    </source>
</reference>
<feature type="signal peptide" evidence="2">
    <location>
        <begin position="1"/>
        <end position="19"/>
    </location>
</feature>
<organism evidence="3 4">
    <name type="scientific">Lysobacter niastensis</name>
    <dbReference type="NCBI Taxonomy" id="380629"/>
    <lineage>
        <taxon>Bacteria</taxon>
        <taxon>Pseudomonadati</taxon>
        <taxon>Pseudomonadota</taxon>
        <taxon>Gammaproteobacteria</taxon>
        <taxon>Lysobacterales</taxon>
        <taxon>Lysobacteraceae</taxon>
        <taxon>Lysobacter</taxon>
    </lineage>
</organism>
<evidence type="ECO:0008006" key="5">
    <source>
        <dbReference type="Google" id="ProtNLM"/>
    </source>
</evidence>
<evidence type="ECO:0000313" key="3">
    <source>
        <dbReference type="EMBL" id="MBF6023414.1"/>
    </source>
</evidence>
<gene>
    <name evidence="3" type="ORF">IU514_05140</name>
</gene>
<sequence length="115" mass="12197">MRLTAVLAVCILMGLSACQTTRPNSSATGQSSIQYSGGDGTSTQQAVIISGARSSMEGVPAEYAWIRQNLPGAKLESQSLISGSRIYDAFEVTLPSGEKRHVYFDITSFFGAGEI</sequence>
<dbReference type="Proteomes" id="UP001429984">
    <property type="component" value="Unassembled WGS sequence"/>
</dbReference>
<dbReference type="EMBL" id="JADLZT010000003">
    <property type="protein sequence ID" value="MBF6023414.1"/>
    <property type="molecule type" value="Genomic_DNA"/>
</dbReference>
<proteinExistence type="predicted"/>
<evidence type="ECO:0000313" key="4">
    <source>
        <dbReference type="Proteomes" id="UP001429984"/>
    </source>
</evidence>